<evidence type="ECO:0000313" key="2">
    <source>
        <dbReference type="EMBL" id="ETW03495.1"/>
    </source>
</evidence>
<sequence>MLSVRAFVLLALMFATMAMCHAHKTKTKTYMFDPKTAGGVNGFIEVRYVYRHTKYVGAVIAANLDVKKAHWDALQKVDGNCTGPISEFRWHIHTKWDMPGTSGFLGECSLAKTGNHYDPDYACGPASEHVTEDKCKAVTPNYACTPKGYKANPKSCEKGDLSGKLGSLKAKKGKIRGKWFDRHYPEPSESASGWNMLMHAVCGNNAPRFVCAKAVK</sequence>
<protein>
    <recommendedName>
        <fullName evidence="3">Superoxide dismutase copper/zinc binding domain-containing protein</fullName>
    </recommendedName>
</protein>
<dbReference type="VEuPathDB" id="FungiDB:H310_04944"/>
<dbReference type="GeneID" id="20081994"/>
<name>A0A024UBD1_9STRA</name>
<dbReference type="GO" id="GO:0006801">
    <property type="term" value="P:superoxide metabolic process"/>
    <property type="evidence" value="ECO:0007669"/>
    <property type="project" value="InterPro"/>
</dbReference>
<dbReference type="STRING" id="157072.A0A024UBD1"/>
<proteinExistence type="predicted"/>
<evidence type="ECO:0008006" key="3">
    <source>
        <dbReference type="Google" id="ProtNLM"/>
    </source>
</evidence>
<dbReference type="EMBL" id="KI913959">
    <property type="protein sequence ID" value="ETW03495.1"/>
    <property type="molecule type" value="Genomic_DNA"/>
</dbReference>
<organism evidence="2">
    <name type="scientific">Aphanomyces invadans</name>
    <dbReference type="NCBI Taxonomy" id="157072"/>
    <lineage>
        <taxon>Eukaryota</taxon>
        <taxon>Sar</taxon>
        <taxon>Stramenopiles</taxon>
        <taxon>Oomycota</taxon>
        <taxon>Saprolegniomycetes</taxon>
        <taxon>Saprolegniales</taxon>
        <taxon>Verrucalvaceae</taxon>
        <taxon>Aphanomyces</taxon>
    </lineage>
</organism>
<reference evidence="2" key="1">
    <citation type="submission" date="2013-12" db="EMBL/GenBank/DDBJ databases">
        <title>The Genome Sequence of Aphanomyces invadans NJM9701.</title>
        <authorList>
            <consortium name="The Broad Institute Genomics Platform"/>
            <person name="Russ C."/>
            <person name="Tyler B."/>
            <person name="van West P."/>
            <person name="Dieguez-Uribeondo J."/>
            <person name="Young S.K."/>
            <person name="Zeng Q."/>
            <person name="Gargeya S."/>
            <person name="Fitzgerald M."/>
            <person name="Abouelleil A."/>
            <person name="Alvarado L."/>
            <person name="Chapman S.B."/>
            <person name="Gainer-Dewar J."/>
            <person name="Goldberg J."/>
            <person name="Griggs A."/>
            <person name="Gujja S."/>
            <person name="Hansen M."/>
            <person name="Howarth C."/>
            <person name="Imamovic A."/>
            <person name="Ireland A."/>
            <person name="Larimer J."/>
            <person name="McCowan C."/>
            <person name="Murphy C."/>
            <person name="Pearson M."/>
            <person name="Poon T.W."/>
            <person name="Priest M."/>
            <person name="Roberts A."/>
            <person name="Saif S."/>
            <person name="Shea T."/>
            <person name="Sykes S."/>
            <person name="Wortman J."/>
            <person name="Nusbaum C."/>
            <person name="Birren B."/>
        </authorList>
    </citation>
    <scope>NUCLEOTIDE SEQUENCE [LARGE SCALE GENOMIC DNA]</scope>
    <source>
        <strain evidence="2">NJM9701</strain>
    </source>
</reference>
<evidence type="ECO:0000256" key="1">
    <source>
        <dbReference type="SAM" id="SignalP"/>
    </source>
</evidence>
<dbReference type="eggNOG" id="ENOG502S2H5">
    <property type="taxonomic scope" value="Eukaryota"/>
</dbReference>
<feature type="chain" id="PRO_5001538039" description="Superoxide dismutase copper/zinc binding domain-containing protein" evidence="1">
    <location>
        <begin position="23"/>
        <end position="216"/>
    </location>
</feature>
<keyword evidence="1" id="KW-0732">Signal</keyword>
<dbReference type="OrthoDB" id="159229at2759"/>
<dbReference type="InterPro" id="IPR036423">
    <property type="entry name" value="SOD-like_Cu/Zn_dom_sf"/>
</dbReference>
<dbReference type="Gene3D" id="2.60.40.200">
    <property type="entry name" value="Superoxide dismutase, copper/zinc binding domain"/>
    <property type="match status" value="1"/>
</dbReference>
<gene>
    <name evidence="2" type="ORF">H310_04944</name>
</gene>
<accession>A0A024UBD1</accession>
<dbReference type="GO" id="GO:0046872">
    <property type="term" value="F:metal ion binding"/>
    <property type="evidence" value="ECO:0007669"/>
    <property type="project" value="InterPro"/>
</dbReference>
<dbReference type="RefSeq" id="XP_008867724.1">
    <property type="nucleotide sequence ID" value="XM_008869502.1"/>
</dbReference>
<feature type="signal peptide" evidence="1">
    <location>
        <begin position="1"/>
        <end position="22"/>
    </location>
</feature>
<dbReference type="AlphaFoldDB" id="A0A024UBD1"/>